<evidence type="ECO:0000256" key="1">
    <source>
        <dbReference type="SAM" id="MobiDB-lite"/>
    </source>
</evidence>
<feature type="region of interest" description="Disordered" evidence="1">
    <location>
        <begin position="168"/>
        <end position="194"/>
    </location>
</feature>
<protein>
    <submittedName>
        <fullName evidence="2">Uncharacterized protein</fullName>
    </submittedName>
</protein>
<feature type="non-terminal residue" evidence="2">
    <location>
        <position position="1"/>
    </location>
</feature>
<dbReference type="EMBL" id="GEDC01005155">
    <property type="protein sequence ID" value="JAS32143.1"/>
    <property type="molecule type" value="Transcribed_RNA"/>
</dbReference>
<name>A0A1B6E2H9_9HEMI</name>
<proteinExistence type="predicted"/>
<sequence>ANLNNIPSTSSRPDNIGLTGFESVNKPFPNKIVQHSSLGSSPATHPHIRWNTTQRDSNVSLFENNEPNGQENVLSSVCSRIYQQPNLDNVNNRPSTSSRPDNIGLTGLKSLNNKFSNQTIPSPCPLGNLPSMHPLKTWHKPQRDSIVSPCEDNVLTVQENVPSSVYSRMYQQPSPDNVKNSPSTSSRPDENTPLLEDKKNILLLHCSPTTYLIDTIDLLSDDDEETME</sequence>
<feature type="compositionally biased region" description="Polar residues" evidence="1">
    <location>
        <begin position="168"/>
        <end position="186"/>
    </location>
</feature>
<reference evidence="2" key="1">
    <citation type="submission" date="2015-12" db="EMBL/GenBank/DDBJ databases">
        <title>De novo transcriptome assembly of four potential Pierce s Disease insect vectors from Arizona vineyards.</title>
        <authorList>
            <person name="Tassone E.E."/>
        </authorList>
    </citation>
    <scope>NUCLEOTIDE SEQUENCE</scope>
</reference>
<evidence type="ECO:0000313" key="2">
    <source>
        <dbReference type="EMBL" id="JAS32143.1"/>
    </source>
</evidence>
<organism evidence="2">
    <name type="scientific">Clastoptera arizonana</name>
    <name type="common">Arizona spittle bug</name>
    <dbReference type="NCBI Taxonomy" id="38151"/>
    <lineage>
        <taxon>Eukaryota</taxon>
        <taxon>Metazoa</taxon>
        <taxon>Ecdysozoa</taxon>
        <taxon>Arthropoda</taxon>
        <taxon>Hexapoda</taxon>
        <taxon>Insecta</taxon>
        <taxon>Pterygota</taxon>
        <taxon>Neoptera</taxon>
        <taxon>Paraneoptera</taxon>
        <taxon>Hemiptera</taxon>
        <taxon>Auchenorrhyncha</taxon>
        <taxon>Cercopoidea</taxon>
        <taxon>Clastopteridae</taxon>
        <taxon>Clastoptera</taxon>
    </lineage>
</organism>
<accession>A0A1B6E2H9</accession>
<gene>
    <name evidence="2" type="ORF">g.384</name>
</gene>
<dbReference type="AlphaFoldDB" id="A0A1B6E2H9"/>